<dbReference type="InterPro" id="IPR011990">
    <property type="entry name" value="TPR-like_helical_dom_sf"/>
</dbReference>
<gene>
    <name evidence="7" type="ORF">AMST5_00910</name>
</gene>
<evidence type="ECO:0000256" key="3">
    <source>
        <dbReference type="ARBA" id="ARBA00023139"/>
    </source>
</evidence>
<dbReference type="AlphaFoldDB" id="A0AA48R9A5"/>
<evidence type="ECO:0000259" key="6">
    <source>
        <dbReference type="Pfam" id="PF13525"/>
    </source>
</evidence>
<accession>A0AA48R9A5</accession>
<dbReference type="HAMAP" id="MF_00922">
    <property type="entry name" value="OM_assembly_BamD"/>
    <property type="match status" value="1"/>
</dbReference>
<dbReference type="GO" id="GO:1990063">
    <property type="term" value="C:Bam protein complex"/>
    <property type="evidence" value="ECO:0007669"/>
    <property type="project" value="TreeGrafter"/>
</dbReference>
<dbReference type="SUPFAM" id="SSF48452">
    <property type="entry name" value="TPR-like"/>
    <property type="match status" value="1"/>
</dbReference>
<evidence type="ECO:0000256" key="1">
    <source>
        <dbReference type="ARBA" id="ARBA00022729"/>
    </source>
</evidence>
<dbReference type="CDD" id="cd15830">
    <property type="entry name" value="BamD"/>
    <property type="match status" value="1"/>
</dbReference>
<evidence type="ECO:0000256" key="5">
    <source>
        <dbReference type="ARBA" id="ARBA00023288"/>
    </source>
</evidence>
<keyword evidence="1" id="KW-0732">Signal</keyword>
<dbReference type="NCBIfam" id="TIGR03302">
    <property type="entry name" value="OM_YfiO"/>
    <property type="match status" value="1"/>
</dbReference>
<keyword evidence="3" id="KW-0564">Palmitate</keyword>
<organism evidence="7">
    <name type="scientific">freshwater sediment metagenome</name>
    <dbReference type="NCBI Taxonomy" id="556182"/>
    <lineage>
        <taxon>unclassified sequences</taxon>
        <taxon>metagenomes</taxon>
        <taxon>ecological metagenomes</taxon>
    </lineage>
</organism>
<dbReference type="GO" id="GO:0051205">
    <property type="term" value="P:protein insertion into membrane"/>
    <property type="evidence" value="ECO:0007669"/>
    <property type="project" value="TreeGrafter"/>
</dbReference>
<proteinExistence type="inferred from homology"/>
<dbReference type="Gene3D" id="1.25.40.10">
    <property type="entry name" value="Tetratricopeptide repeat domain"/>
    <property type="match status" value="1"/>
</dbReference>
<dbReference type="InterPro" id="IPR017689">
    <property type="entry name" value="BamD"/>
</dbReference>
<dbReference type="EMBL" id="OY288114">
    <property type="protein sequence ID" value="CAJ0856287.1"/>
    <property type="molecule type" value="Genomic_DNA"/>
</dbReference>
<keyword evidence="2" id="KW-0472">Membrane</keyword>
<evidence type="ECO:0000256" key="4">
    <source>
        <dbReference type="ARBA" id="ARBA00023237"/>
    </source>
</evidence>
<protein>
    <recommendedName>
        <fullName evidence="6">Outer membrane lipoprotein BamD-like domain-containing protein</fullName>
    </recommendedName>
</protein>
<name>A0AA48R9A5_9ZZZZ</name>
<feature type="domain" description="Outer membrane lipoprotein BamD-like" evidence="6">
    <location>
        <begin position="66"/>
        <end position="262"/>
    </location>
</feature>
<dbReference type="PANTHER" id="PTHR37423:SF1">
    <property type="entry name" value="OUTER MEMBRANE PROTEIN ASSEMBLY FACTOR BAMD"/>
    <property type="match status" value="1"/>
</dbReference>
<keyword evidence="4" id="KW-0998">Cell outer membrane</keyword>
<evidence type="ECO:0000256" key="2">
    <source>
        <dbReference type="ARBA" id="ARBA00023136"/>
    </source>
</evidence>
<dbReference type="PANTHER" id="PTHR37423">
    <property type="entry name" value="SOLUBLE LYTIC MUREIN TRANSGLYCOSYLASE-RELATED"/>
    <property type="match status" value="1"/>
</dbReference>
<dbReference type="InterPro" id="IPR039565">
    <property type="entry name" value="BamD-like"/>
</dbReference>
<keyword evidence="5" id="KW-0449">Lipoprotein</keyword>
<evidence type="ECO:0000313" key="7">
    <source>
        <dbReference type="EMBL" id="CAJ0856287.1"/>
    </source>
</evidence>
<sequence>MSRLVAARDASMPIFAVSFRPSVMLAAVAALTLSAAPARADLMDSITSGFGLFGGGEKYKTEITPDIPADTLYNQGLAKLKARDYEGAAKKFTDLEKTYPSSEWARKGLLMTLHAQYEKPAYDDAAQTAQRYIGLYPNSPDTPYVYYVAGMSFYNQVPDVMRDQSPAEKALAIFQELVNKYPKSEYVADARYKMTVARDQLAAKEMQVGRFYLTRKNYPAAINRFHDVLGKYQTTRHTEEALYRLTEAYLAMGVTNEAQTAAAILGHNYPDSQWYKDAVALLKGDGLTPHEYTDSWLSKIGKTLHAI</sequence>
<dbReference type="Pfam" id="PF13525">
    <property type="entry name" value="YfiO"/>
    <property type="match status" value="1"/>
</dbReference>
<reference evidence="7" key="1">
    <citation type="submission" date="2023-07" db="EMBL/GenBank/DDBJ databases">
        <authorList>
            <person name="Pelsma A.J. K."/>
        </authorList>
    </citation>
    <scope>NUCLEOTIDE SEQUENCE</scope>
</reference>